<keyword evidence="2" id="KW-0539">Nucleus</keyword>
<gene>
    <name evidence="5" type="ORF">K504DRAFT_418954</name>
</gene>
<proteinExistence type="predicted"/>
<dbReference type="GO" id="GO:0008270">
    <property type="term" value="F:zinc ion binding"/>
    <property type="evidence" value="ECO:0007669"/>
    <property type="project" value="InterPro"/>
</dbReference>
<organism evidence="5 6">
    <name type="scientific">Pleomassaria siparia CBS 279.74</name>
    <dbReference type="NCBI Taxonomy" id="1314801"/>
    <lineage>
        <taxon>Eukaryota</taxon>
        <taxon>Fungi</taxon>
        <taxon>Dikarya</taxon>
        <taxon>Ascomycota</taxon>
        <taxon>Pezizomycotina</taxon>
        <taxon>Dothideomycetes</taxon>
        <taxon>Pleosporomycetidae</taxon>
        <taxon>Pleosporales</taxon>
        <taxon>Pleomassariaceae</taxon>
        <taxon>Pleomassaria</taxon>
    </lineage>
</organism>
<reference evidence="5" key="1">
    <citation type="journal article" date="2020" name="Stud. Mycol.">
        <title>101 Dothideomycetes genomes: a test case for predicting lifestyles and emergence of pathogens.</title>
        <authorList>
            <person name="Haridas S."/>
            <person name="Albert R."/>
            <person name="Binder M."/>
            <person name="Bloem J."/>
            <person name="Labutti K."/>
            <person name="Salamov A."/>
            <person name="Andreopoulos B."/>
            <person name="Baker S."/>
            <person name="Barry K."/>
            <person name="Bills G."/>
            <person name="Bluhm B."/>
            <person name="Cannon C."/>
            <person name="Castanera R."/>
            <person name="Culley D."/>
            <person name="Daum C."/>
            <person name="Ezra D."/>
            <person name="Gonzalez J."/>
            <person name="Henrissat B."/>
            <person name="Kuo A."/>
            <person name="Liang C."/>
            <person name="Lipzen A."/>
            <person name="Lutzoni F."/>
            <person name="Magnuson J."/>
            <person name="Mondo S."/>
            <person name="Nolan M."/>
            <person name="Ohm R."/>
            <person name="Pangilinan J."/>
            <person name="Park H.-J."/>
            <person name="Ramirez L."/>
            <person name="Alfaro M."/>
            <person name="Sun H."/>
            <person name="Tritt A."/>
            <person name="Yoshinaga Y."/>
            <person name="Zwiers L.-H."/>
            <person name="Turgeon B."/>
            <person name="Goodwin S."/>
            <person name="Spatafora J."/>
            <person name="Crous P."/>
            <person name="Grigoriev I."/>
        </authorList>
    </citation>
    <scope>NUCLEOTIDE SEQUENCE</scope>
    <source>
        <strain evidence="5">CBS 279.74</strain>
    </source>
</reference>
<dbReference type="InterPro" id="IPR050987">
    <property type="entry name" value="AtrR-like"/>
</dbReference>
<dbReference type="GO" id="GO:0000981">
    <property type="term" value="F:DNA-binding transcription factor activity, RNA polymerase II-specific"/>
    <property type="evidence" value="ECO:0007669"/>
    <property type="project" value="InterPro"/>
</dbReference>
<dbReference type="PANTHER" id="PTHR46910:SF5">
    <property type="entry name" value="ZN(II)2CYS6 TRANSCRIPTION FACTOR (EUROFUNG)"/>
    <property type="match status" value="1"/>
</dbReference>
<dbReference type="InterPro" id="IPR007219">
    <property type="entry name" value="XnlR_reg_dom"/>
</dbReference>
<dbReference type="PANTHER" id="PTHR46910">
    <property type="entry name" value="TRANSCRIPTION FACTOR PDR1"/>
    <property type="match status" value="1"/>
</dbReference>
<accession>A0A6G1JS70</accession>
<dbReference type="AlphaFoldDB" id="A0A6G1JS70"/>
<dbReference type="OrthoDB" id="103819at2759"/>
<dbReference type="EMBL" id="MU005789">
    <property type="protein sequence ID" value="KAF2703095.1"/>
    <property type="molecule type" value="Genomic_DNA"/>
</dbReference>
<dbReference type="PROSITE" id="PS00463">
    <property type="entry name" value="ZN2_CY6_FUNGAL_1"/>
    <property type="match status" value="1"/>
</dbReference>
<dbReference type="SMART" id="SM00066">
    <property type="entry name" value="GAL4"/>
    <property type="match status" value="1"/>
</dbReference>
<dbReference type="CDD" id="cd12148">
    <property type="entry name" value="fungal_TF_MHR"/>
    <property type="match status" value="1"/>
</dbReference>
<dbReference type="InterPro" id="IPR001138">
    <property type="entry name" value="Zn2Cys6_DnaBD"/>
</dbReference>
<evidence type="ECO:0000313" key="5">
    <source>
        <dbReference type="EMBL" id="KAF2703095.1"/>
    </source>
</evidence>
<keyword evidence="6" id="KW-1185">Reference proteome</keyword>
<dbReference type="Proteomes" id="UP000799428">
    <property type="component" value="Unassembled WGS sequence"/>
</dbReference>
<name>A0A6G1JS70_9PLEO</name>
<dbReference type="CDD" id="cd00067">
    <property type="entry name" value="GAL4"/>
    <property type="match status" value="1"/>
</dbReference>
<feature type="domain" description="Zn(2)-C6 fungal-type" evidence="4">
    <location>
        <begin position="22"/>
        <end position="49"/>
    </location>
</feature>
<evidence type="ECO:0000256" key="2">
    <source>
        <dbReference type="ARBA" id="ARBA00023242"/>
    </source>
</evidence>
<dbReference type="SUPFAM" id="SSF57701">
    <property type="entry name" value="Zn2/Cys6 DNA-binding domain"/>
    <property type="match status" value="1"/>
</dbReference>
<keyword evidence="1" id="KW-0479">Metal-binding</keyword>
<evidence type="ECO:0000313" key="6">
    <source>
        <dbReference type="Proteomes" id="UP000799428"/>
    </source>
</evidence>
<dbReference type="GO" id="GO:0003677">
    <property type="term" value="F:DNA binding"/>
    <property type="evidence" value="ECO:0007669"/>
    <property type="project" value="InterPro"/>
</dbReference>
<feature type="compositionally biased region" description="Polar residues" evidence="3">
    <location>
        <begin position="88"/>
        <end position="102"/>
    </location>
</feature>
<dbReference type="Gene3D" id="4.10.240.10">
    <property type="entry name" value="Zn(2)-C6 fungal-type DNA-binding domain"/>
    <property type="match status" value="1"/>
</dbReference>
<dbReference type="Pfam" id="PF04082">
    <property type="entry name" value="Fungal_trans"/>
    <property type="match status" value="1"/>
</dbReference>
<dbReference type="InterPro" id="IPR036864">
    <property type="entry name" value="Zn2-C6_fun-type_DNA-bd_sf"/>
</dbReference>
<feature type="region of interest" description="Disordered" evidence="3">
    <location>
        <begin position="78"/>
        <end position="102"/>
    </location>
</feature>
<evidence type="ECO:0000256" key="1">
    <source>
        <dbReference type="ARBA" id="ARBA00022723"/>
    </source>
</evidence>
<dbReference type="Pfam" id="PF00172">
    <property type="entry name" value="Zn_clus"/>
    <property type="match status" value="1"/>
</dbReference>
<dbReference type="PROSITE" id="PS50048">
    <property type="entry name" value="ZN2_CY6_FUNGAL_2"/>
    <property type="match status" value="1"/>
</dbReference>
<dbReference type="GO" id="GO:0006351">
    <property type="term" value="P:DNA-templated transcription"/>
    <property type="evidence" value="ECO:0007669"/>
    <property type="project" value="InterPro"/>
</dbReference>
<protein>
    <recommendedName>
        <fullName evidence="4">Zn(2)-C6 fungal-type domain-containing protein</fullName>
    </recommendedName>
</protein>
<evidence type="ECO:0000256" key="3">
    <source>
        <dbReference type="SAM" id="MobiDB-lite"/>
    </source>
</evidence>
<evidence type="ECO:0000259" key="4">
    <source>
        <dbReference type="PROSITE" id="PS50048"/>
    </source>
</evidence>
<sequence length="663" mass="74256">MDDSQSHDAFVSISESQQVKPACDTCRARKVRCDRKDPCGNCLDGSIKCCRTLVSSRRVRSTKRQHSVEFRPIPHRSFKRNEMKTNHRQFPTSQPTSGSHSPTVIEARDFIQREINTGMHLEPGRLAVLNSAMVSVNHLSQLETPFVPTVPRLSGDEDIMNGITHPSMELVCWIIRETKGNKLGPHVLDYFKHVSIKSLRRMALALINKAGDPETLLLYSICANYMAFKFINVMLTADKSEVMDSDLRTCADRHRESIHIAMNRIPLLTAPSMLLLQALICGAFIAQGTGDSVSCWTFASTACKVCEDLDIDRKVNAGRSEINANEQELYFCFAWCHILDKNFSFRLGRTRCLLDHKGLDAVFLSPHYRTLSLLLSTYLQFVPIQAIFIAELHPGRILNNELLHSRAEFVVTDLLRRMEEAQMQIRKLGGPSDSWGGLCASSELSTIEFTYYSLRTSILRSRQLCSSGRPFVDKDCLDSARLAMSTLRAIQVEASSYNIDVRAHLKVSFMHWTVLYHPSTPFLVLFYSVVATSSEQDLRMLKLVASGLNGLAHRSTSIATLQNLFNSFIDLSEGVLSSIPKGIVVSSGDIERCHGRSPIENTKCGQDHIPQVVVDGASLSDTDQDSMLTELSVDNSMEDLDSIWGLFDTQPTLDWLDTDLAIL</sequence>